<dbReference type="GO" id="GO:0003676">
    <property type="term" value="F:nucleic acid binding"/>
    <property type="evidence" value="ECO:0007669"/>
    <property type="project" value="InterPro"/>
</dbReference>
<gene>
    <name evidence="2" type="ORF">P618_200293</name>
</gene>
<sequence>MCKKHNIEHRLTKFKHPWINGQVEVTNRILKQRATKAYFYKDLDELKRHMMTFVLYYNHQIKLKSLKYQPPFDIIMLEFERNTSNLNHKPKLNLLYLRKS</sequence>
<dbReference type="PROSITE" id="PS50994">
    <property type="entry name" value="INTEGRASE"/>
    <property type="match status" value="1"/>
</dbReference>
<dbReference type="Gene3D" id="3.30.420.10">
    <property type="entry name" value="Ribonuclease H-like superfamily/Ribonuclease H"/>
    <property type="match status" value="1"/>
</dbReference>
<dbReference type="InterPro" id="IPR036397">
    <property type="entry name" value="RNaseH_sf"/>
</dbReference>
<evidence type="ECO:0000313" key="3">
    <source>
        <dbReference type="Proteomes" id="UP000019112"/>
    </source>
</evidence>
<dbReference type="Pfam" id="PF13683">
    <property type="entry name" value="rve_3"/>
    <property type="match status" value="1"/>
</dbReference>
<name>W6TF02_HOLOB</name>
<dbReference type="InterPro" id="IPR012337">
    <property type="entry name" value="RNaseH-like_sf"/>
</dbReference>
<organism evidence="2 3">
    <name type="scientific">Holospora obtusa F1</name>
    <dbReference type="NCBI Taxonomy" id="1399147"/>
    <lineage>
        <taxon>Bacteria</taxon>
        <taxon>Pseudomonadati</taxon>
        <taxon>Pseudomonadota</taxon>
        <taxon>Alphaproteobacteria</taxon>
        <taxon>Holosporales</taxon>
        <taxon>Holosporaceae</taxon>
        <taxon>Holospora</taxon>
    </lineage>
</organism>
<dbReference type="EMBL" id="AWTR02000039">
    <property type="protein sequence ID" value="ETZ07504.1"/>
    <property type="molecule type" value="Genomic_DNA"/>
</dbReference>
<accession>W6TF02</accession>
<proteinExistence type="predicted"/>
<evidence type="ECO:0000259" key="1">
    <source>
        <dbReference type="PROSITE" id="PS50994"/>
    </source>
</evidence>
<feature type="domain" description="Integrase catalytic" evidence="1">
    <location>
        <begin position="1"/>
        <end position="79"/>
    </location>
</feature>
<dbReference type="OrthoDB" id="9803878at2"/>
<dbReference type="eggNOG" id="COG2801">
    <property type="taxonomic scope" value="Bacteria"/>
</dbReference>
<evidence type="ECO:0000313" key="2">
    <source>
        <dbReference type="EMBL" id="ETZ07504.1"/>
    </source>
</evidence>
<dbReference type="InterPro" id="IPR001584">
    <property type="entry name" value="Integrase_cat-core"/>
</dbReference>
<reference evidence="2 3" key="1">
    <citation type="journal article" date="2014" name="FEMS Microbiol. Lett.">
        <title>Draft genome sequences of three Holospora species (Holospora obtusa, Holospora undulata, and Holospora elegans), endonuclear symbiotic bacteria of the ciliate Paramecium caudatum.</title>
        <authorList>
            <person name="Dohra H."/>
            <person name="Tanaka K."/>
            <person name="Suzuki T."/>
            <person name="Fujishima M."/>
            <person name="Suzuki H."/>
        </authorList>
    </citation>
    <scope>NUCLEOTIDE SEQUENCE [LARGE SCALE GENOMIC DNA]</scope>
    <source>
        <strain evidence="2 3">F1</strain>
    </source>
</reference>
<comment type="caution">
    <text evidence="2">The sequence shown here is derived from an EMBL/GenBank/DDBJ whole genome shotgun (WGS) entry which is preliminary data.</text>
</comment>
<keyword evidence="3" id="KW-1185">Reference proteome</keyword>
<dbReference type="STRING" id="1399147.P618_200293"/>
<dbReference type="GO" id="GO:0015074">
    <property type="term" value="P:DNA integration"/>
    <property type="evidence" value="ECO:0007669"/>
    <property type="project" value="InterPro"/>
</dbReference>
<dbReference type="SUPFAM" id="SSF53098">
    <property type="entry name" value="Ribonuclease H-like"/>
    <property type="match status" value="1"/>
</dbReference>
<protein>
    <recommendedName>
        <fullName evidence="1">Integrase catalytic domain-containing protein</fullName>
    </recommendedName>
</protein>
<dbReference type="AlphaFoldDB" id="W6TF02"/>
<dbReference type="Proteomes" id="UP000019112">
    <property type="component" value="Unassembled WGS sequence"/>
</dbReference>